<reference evidence="8 9" key="1">
    <citation type="submission" date="2020-01" db="EMBL/GenBank/DDBJ databases">
        <authorList>
            <consortium name="DOE Joint Genome Institute"/>
            <person name="Haridas S."/>
            <person name="Albert R."/>
            <person name="Binder M."/>
            <person name="Bloem J."/>
            <person name="Labutti K."/>
            <person name="Salamov A."/>
            <person name="Andreopoulos B."/>
            <person name="Baker S.E."/>
            <person name="Barry K."/>
            <person name="Bills G."/>
            <person name="Bluhm B.H."/>
            <person name="Cannon C."/>
            <person name="Castanera R."/>
            <person name="Culley D.E."/>
            <person name="Daum C."/>
            <person name="Ezra D."/>
            <person name="Gonzalez J.B."/>
            <person name="Henrissat B."/>
            <person name="Kuo A."/>
            <person name="Liang C."/>
            <person name="Lipzen A."/>
            <person name="Lutzoni F."/>
            <person name="Magnuson J."/>
            <person name="Mondo S."/>
            <person name="Nolan M."/>
            <person name="Ohm R."/>
            <person name="Pangilinan J."/>
            <person name="Park H.-J.H."/>
            <person name="Ramirez L."/>
            <person name="Alfaro M."/>
            <person name="Sun H."/>
            <person name="Tritt A."/>
            <person name="Yoshinaga Y."/>
            <person name="Zwiers L.-H.L."/>
            <person name="Turgeon B.G."/>
            <person name="Goodwin S.B."/>
            <person name="Spatafora J.W."/>
            <person name="Crous P.W."/>
            <person name="Grigoriev I.V."/>
        </authorList>
    </citation>
    <scope>NUCLEOTIDE SEQUENCE [LARGE SCALE GENOMIC DNA]</scope>
    <source>
        <strain evidence="8 9">CBS 611.86</strain>
    </source>
</reference>
<dbReference type="PANTHER" id="PTHR33048:SF129">
    <property type="entry name" value="INTEGRAL MEMBRANE PROTEIN-RELATED"/>
    <property type="match status" value="1"/>
</dbReference>
<dbReference type="InterPro" id="IPR049326">
    <property type="entry name" value="Rhodopsin_dom_fungi"/>
</dbReference>
<keyword evidence="2 6" id="KW-0812">Transmembrane</keyword>
<keyword evidence="3 6" id="KW-1133">Transmembrane helix</keyword>
<protein>
    <recommendedName>
        <fullName evidence="7">Rhodopsin domain-containing protein</fullName>
    </recommendedName>
</protein>
<feature type="transmembrane region" description="Helical" evidence="6">
    <location>
        <begin position="159"/>
        <end position="179"/>
    </location>
</feature>
<comment type="similarity">
    <text evidence="5">Belongs to the SAT4 family.</text>
</comment>
<proteinExistence type="inferred from homology"/>
<feature type="transmembrane region" description="Helical" evidence="6">
    <location>
        <begin position="305"/>
        <end position="329"/>
    </location>
</feature>
<accession>A0A7C8I4F8</accession>
<evidence type="ECO:0000256" key="3">
    <source>
        <dbReference type="ARBA" id="ARBA00022989"/>
    </source>
</evidence>
<feature type="transmembrane region" description="Helical" evidence="6">
    <location>
        <begin position="230"/>
        <end position="254"/>
    </location>
</feature>
<evidence type="ECO:0000256" key="5">
    <source>
        <dbReference type="ARBA" id="ARBA00038359"/>
    </source>
</evidence>
<feature type="transmembrane region" description="Helical" evidence="6">
    <location>
        <begin position="77"/>
        <end position="97"/>
    </location>
</feature>
<evidence type="ECO:0000259" key="7">
    <source>
        <dbReference type="Pfam" id="PF20684"/>
    </source>
</evidence>
<feature type="transmembrane region" description="Helical" evidence="6">
    <location>
        <begin position="109"/>
        <end position="139"/>
    </location>
</feature>
<comment type="caution">
    <text evidence="8">The sequence shown here is derived from an EMBL/GenBank/DDBJ whole genome shotgun (WGS) entry which is preliminary data.</text>
</comment>
<evidence type="ECO:0000256" key="4">
    <source>
        <dbReference type="ARBA" id="ARBA00023136"/>
    </source>
</evidence>
<dbReference type="OrthoDB" id="5342292at2759"/>
<organism evidence="8 9">
    <name type="scientific">Massariosphaeria phaeospora</name>
    <dbReference type="NCBI Taxonomy" id="100035"/>
    <lineage>
        <taxon>Eukaryota</taxon>
        <taxon>Fungi</taxon>
        <taxon>Dikarya</taxon>
        <taxon>Ascomycota</taxon>
        <taxon>Pezizomycotina</taxon>
        <taxon>Dothideomycetes</taxon>
        <taxon>Pleosporomycetidae</taxon>
        <taxon>Pleosporales</taxon>
        <taxon>Pleosporales incertae sedis</taxon>
        <taxon>Massariosphaeria</taxon>
    </lineage>
</organism>
<evidence type="ECO:0000256" key="6">
    <source>
        <dbReference type="SAM" id="Phobius"/>
    </source>
</evidence>
<comment type="subcellular location">
    <subcellularLocation>
        <location evidence="1">Membrane</location>
        <topology evidence="1">Multi-pass membrane protein</topology>
    </subcellularLocation>
</comment>
<keyword evidence="9" id="KW-1185">Reference proteome</keyword>
<dbReference type="InterPro" id="IPR052337">
    <property type="entry name" value="SAT4-like"/>
</dbReference>
<evidence type="ECO:0000313" key="8">
    <source>
        <dbReference type="EMBL" id="KAF2870609.1"/>
    </source>
</evidence>
<feature type="transmembrane region" description="Helical" evidence="6">
    <location>
        <begin position="266"/>
        <end position="285"/>
    </location>
</feature>
<feature type="domain" description="Rhodopsin" evidence="7">
    <location>
        <begin position="93"/>
        <end position="330"/>
    </location>
</feature>
<dbReference type="Proteomes" id="UP000481861">
    <property type="component" value="Unassembled WGS sequence"/>
</dbReference>
<evidence type="ECO:0000256" key="2">
    <source>
        <dbReference type="ARBA" id="ARBA00022692"/>
    </source>
</evidence>
<dbReference type="GO" id="GO:0016020">
    <property type="term" value="C:membrane"/>
    <property type="evidence" value="ECO:0007669"/>
    <property type="project" value="UniProtKB-SubCell"/>
</dbReference>
<evidence type="ECO:0000256" key="1">
    <source>
        <dbReference type="ARBA" id="ARBA00004141"/>
    </source>
</evidence>
<sequence>MTWWLRCVHPPRIFLPSYTSRRSTYDHHLAARRDRSPRHLVTTMVTATHPKSKFPGVLPPPPGVTPNIHFQQSGWNLLTQITCIAVTTIFIILRLWAKRLASLKFHADDWVSVGAWASCTLYCSLCLATGPLGLGIHMWNVTPQKFSKFFEIGYVIEVFYGPVAFITKLAILLLLMRIFSIKKTFVVSVKILIGVLALYYIAITLVKIFICKPVEKFWNHTVPGTCLNTNTIFISDCIIALITDFVILATPLPVIWGLQMDVKKKLGSSFALVVGAIACVASILRLDASIKTMDDLDKSYIFEPILLYSSGEIAIGVICGCIPMMPALYRHYRTRVNRHFGWTTNDTYASSKNGMSGDSYKGMVPLRNIPSTDSAHRTVITSNGKSMMGSRHV</sequence>
<keyword evidence="4 6" id="KW-0472">Membrane</keyword>
<name>A0A7C8I4F8_9PLEO</name>
<evidence type="ECO:0000313" key="9">
    <source>
        <dbReference type="Proteomes" id="UP000481861"/>
    </source>
</evidence>
<dbReference type="AlphaFoldDB" id="A0A7C8I4F8"/>
<dbReference type="PANTHER" id="PTHR33048">
    <property type="entry name" value="PTH11-LIKE INTEGRAL MEMBRANE PROTEIN (AFU_ORTHOLOGUE AFUA_5G11245)"/>
    <property type="match status" value="1"/>
</dbReference>
<dbReference type="Pfam" id="PF20684">
    <property type="entry name" value="Fung_rhodopsin"/>
    <property type="match status" value="1"/>
</dbReference>
<feature type="transmembrane region" description="Helical" evidence="6">
    <location>
        <begin position="191"/>
        <end position="210"/>
    </location>
</feature>
<gene>
    <name evidence="8" type="ORF">BDV95DRAFT_574227</name>
</gene>
<dbReference type="EMBL" id="JAADJZ010000013">
    <property type="protein sequence ID" value="KAF2870609.1"/>
    <property type="molecule type" value="Genomic_DNA"/>
</dbReference>